<name>A0A0A9C9Z3_ARUDO</name>
<evidence type="ECO:0000313" key="2">
    <source>
        <dbReference type="EMBL" id="JAD72401.1"/>
    </source>
</evidence>
<dbReference type="GO" id="GO:0015074">
    <property type="term" value="P:DNA integration"/>
    <property type="evidence" value="ECO:0007669"/>
    <property type="project" value="InterPro"/>
</dbReference>
<dbReference type="PROSITE" id="PS50994">
    <property type="entry name" value="INTEGRASE"/>
    <property type="match status" value="1"/>
</dbReference>
<dbReference type="InterPro" id="IPR036397">
    <property type="entry name" value="RNaseH_sf"/>
</dbReference>
<dbReference type="InterPro" id="IPR050951">
    <property type="entry name" value="Retrovirus_Pol_polyprotein"/>
</dbReference>
<protein>
    <recommendedName>
        <fullName evidence="1">Integrase catalytic domain-containing protein</fullName>
    </recommendedName>
</protein>
<sequence>MGTKLRMSTPFHPQSDGQSEAVNKVIAMYLRCFTDDRPRHWVRWLPWAECVYNTSFHSALKETPF</sequence>
<organism evidence="2">
    <name type="scientific">Arundo donax</name>
    <name type="common">Giant reed</name>
    <name type="synonym">Donax arundinaceus</name>
    <dbReference type="NCBI Taxonomy" id="35708"/>
    <lineage>
        <taxon>Eukaryota</taxon>
        <taxon>Viridiplantae</taxon>
        <taxon>Streptophyta</taxon>
        <taxon>Embryophyta</taxon>
        <taxon>Tracheophyta</taxon>
        <taxon>Spermatophyta</taxon>
        <taxon>Magnoliopsida</taxon>
        <taxon>Liliopsida</taxon>
        <taxon>Poales</taxon>
        <taxon>Poaceae</taxon>
        <taxon>PACMAD clade</taxon>
        <taxon>Arundinoideae</taxon>
        <taxon>Arundineae</taxon>
        <taxon>Arundo</taxon>
    </lineage>
</organism>
<feature type="domain" description="Integrase catalytic" evidence="1">
    <location>
        <begin position="1"/>
        <end position="65"/>
    </location>
</feature>
<proteinExistence type="predicted"/>
<dbReference type="PANTHER" id="PTHR37984:SF15">
    <property type="entry name" value="INTEGRASE CATALYTIC DOMAIN-CONTAINING PROTEIN"/>
    <property type="match status" value="1"/>
</dbReference>
<dbReference type="AlphaFoldDB" id="A0A0A9C9Z3"/>
<reference evidence="2" key="2">
    <citation type="journal article" date="2015" name="Data Brief">
        <title>Shoot transcriptome of the giant reed, Arundo donax.</title>
        <authorList>
            <person name="Barrero R.A."/>
            <person name="Guerrero F.D."/>
            <person name="Moolhuijzen P."/>
            <person name="Goolsby J.A."/>
            <person name="Tidwell J."/>
            <person name="Bellgard S.E."/>
            <person name="Bellgard M.I."/>
        </authorList>
    </citation>
    <scope>NUCLEOTIDE SEQUENCE</scope>
    <source>
        <tissue evidence="2">Shoot tissue taken approximately 20 cm above the soil surface</tissue>
    </source>
</reference>
<dbReference type="InterPro" id="IPR012337">
    <property type="entry name" value="RNaseH-like_sf"/>
</dbReference>
<dbReference type="InterPro" id="IPR001584">
    <property type="entry name" value="Integrase_cat-core"/>
</dbReference>
<dbReference type="Gene3D" id="3.30.420.10">
    <property type="entry name" value="Ribonuclease H-like superfamily/Ribonuclease H"/>
    <property type="match status" value="1"/>
</dbReference>
<accession>A0A0A9C9Z3</accession>
<reference evidence="2" key="1">
    <citation type="submission" date="2014-09" db="EMBL/GenBank/DDBJ databases">
        <authorList>
            <person name="Magalhaes I.L.F."/>
            <person name="Oliveira U."/>
            <person name="Santos F.R."/>
            <person name="Vidigal T.H.D.A."/>
            <person name="Brescovit A.D."/>
            <person name="Santos A.J."/>
        </authorList>
    </citation>
    <scope>NUCLEOTIDE SEQUENCE</scope>
    <source>
        <tissue evidence="2">Shoot tissue taken approximately 20 cm above the soil surface</tissue>
    </source>
</reference>
<dbReference type="EMBL" id="GBRH01225494">
    <property type="protein sequence ID" value="JAD72401.1"/>
    <property type="molecule type" value="Transcribed_RNA"/>
</dbReference>
<evidence type="ECO:0000259" key="1">
    <source>
        <dbReference type="PROSITE" id="PS50994"/>
    </source>
</evidence>
<dbReference type="SUPFAM" id="SSF53098">
    <property type="entry name" value="Ribonuclease H-like"/>
    <property type="match status" value="1"/>
</dbReference>
<dbReference type="GO" id="GO:0003676">
    <property type="term" value="F:nucleic acid binding"/>
    <property type="evidence" value="ECO:0007669"/>
    <property type="project" value="InterPro"/>
</dbReference>
<dbReference type="PANTHER" id="PTHR37984">
    <property type="entry name" value="PROTEIN CBG26694"/>
    <property type="match status" value="1"/>
</dbReference>